<evidence type="ECO:0000313" key="2">
    <source>
        <dbReference type="EMBL" id="KAL3278800.1"/>
    </source>
</evidence>
<accession>A0ABD2NJT2</accession>
<evidence type="ECO:0000256" key="1">
    <source>
        <dbReference type="SAM" id="SignalP"/>
    </source>
</evidence>
<keyword evidence="1" id="KW-0732">Signal</keyword>
<name>A0ABD2NJT2_9CUCU</name>
<gene>
    <name evidence="2" type="ORF">HHI36_016323</name>
</gene>
<organism evidence="2 3">
    <name type="scientific">Cryptolaemus montrouzieri</name>
    <dbReference type="NCBI Taxonomy" id="559131"/>
    <lineage>
        <taxon>Eukaryota</taxon>
        <taxon>Metazoa</taxon>
        <taxon>Ecdysozoa</taxon>
        <taxon>Arthropoda</taxon>
        <taxon>Hexapoda</taxon>
        <taxon>Insecta</taxon>
        <taxon>Pterygota</taxon>
        <taxon>Neoptera</taxon>
        <taxon>Endopterygota</taxon>
        <taxon>Coleoptera</taxon>
        <taxon>Polyphaga</taxon>
        <taxon>Cucujiformia</taxon>
        <taxon>Coccinelloidea</taxon>
        <taxon>Coccinellidae</taxon>
        <taxon>Scymninae</taxon>
        <taxon>Scymnini</taxon>
        <taxon>Cryptolaemus</taxon>
    </lineage>
</organism>
<feature type="chain" id="PRO_5044879051" evidence="1">
    <location>
        <begin position="20"/>
        <end position="132"/>
    </location>
</feature>
<protein>
    <submittedName>
        <fullName evidence="2">Uncharacterized protein</fullName>
    </submittedName>
</protein>
<reference evidence="2 3" key="1">
    <citation type="journal article" date="2021" name="BMC Biol.">
        <title>Horizontally acquired antibacterial genes associated with adaptive radiation of ladybird beetles.</title>
        <authorList>
            <person name="Li H.S."/>
            <person name="Tang X.F."/>
            <person name="Huang Y.H."/>
            <person name="Xu Z.Y."/>
            <person name="Chen M.L."/>
            <person name="Du X.Y."/>
            <person name="Qiu B.Y."/>
            <person name="Chen P.T."/>
            <person name="Zhang W."/>
            <person name="Slipinski A."/>
            <person name="Escalona H.E."/>
            <person name="Waterhouse R.M."/>
            <person name="Zwick A."/>
            <person name="Pang H."/>
        </authorList>
    </citation>
    <scope>NUCLEOTIDE SEQUENCE [LARGE SCALE GENOMIC DNA]</scope>
    <source>
        <strain evidence="2">SYSU2018</strain>
    </source>
</reference>
<dbReference type="AlphaFoldDB" id="A0ABD2NJT2"/>
<feature type="signal peptide" evidence="1">
    <location>
        <begin position="1"/>
        <end position="19"/>
    </location>
</feature>
<proteinExistence type="predicted"/>
<comment type="caution">
    <text evidence="2">The sequence shown here is derived from an EMBL/GenBank/DDBJ whole genome shotgun (WGS) entry which is preliminary data.</text>
</comment>
<keyword evidence="3" id="KW-1185">Reference proteome</keyword>
<sequence length="132" mass="15504">MHRIETAFFLITVLHITQSVCEQCEVVKFIKENNAEKKCCVTDESDREKFKDSEKNFSIMKLKDVTYICFETDTTTEKKEKSIKIEKVDEEKTEKKLKKKPPLIVTYQFSDSEKRCPDDQVLDFDGKCIDAF</sequence>
<evidence type="ECO:0000313" key="3">
    <source>
        <dbReference type="Proteomes" id="UP001516400"/>
    </source>
</evidence>
<dbReference type="EMBL" id="JABFTP020000124">
    <property type="protein sequence ID" value="KAL3278800.1"/>
    <property type="molecule type" value="Genomic_DNA"/>
</dbReference>
<dbReference type="Proteomes" id="UP001516400">
    <property type="component" value="Unassembled WGS sequence"/>
</dbReference>